<dbReference type="STRING" id="1453999.AW06_004188"/>
<evidence type="ECO:0000313" key="2">
    <source>
        <dbReference type="EMBL" id="KFB74843.1"/>
    </source>
</evidence>
<name>A0A080M0V2_9PROT</name>
<dbReference type="AlphaFoldDB" id="A0A080M0V2"/>
<dbReference type="Proteomes" id="UP000021315">
    <property type="component" value="Unassembled WGS sequence"/>
</dbReference>
<reference evidence="2" key="1">
    <citation type="submission" date="2014-02" db="EMBL/GenBank/DDBJ databases">
        <title>Expanding our view of genomic diversity in Candidatus Accumulibacter clades.</title>
        <authorList>
            <person name="Skennerton C.T."/>
            <person name="Barr J.J."/>
            <person name="Slater F.R."/>
            <person name="Bond P.L."/>
            <person name="Tyson G.W."/>
        </authorList>
    </citation>
    <scope>NUCLEOTIDE SEQUENCE [LARGE SCALE GENOMIC DNA]</scope>
</reference>
<dbReference type="EMBL" id="JDST02000123">
    <property type="protein sequence ID" value="KFB74843.1"/>
    <property type="molecule type" value="Genomic_DNA"/>
</dbReference>
<organism evidence="2 3">
    <name type="scientific">Candidatus Accumulibacter cognatus</name>
    <dbReference type="NCBI Taxonomy" id="2954383"/>
    <lineage>
        <taxon>Bacteria</taxon>
        <taxon>Pseudomonadati</taxon>
        <taxon>Pseudomonadota</taxon>
        <taxon>Betaproteobacteria</taxon>
        <taxon>Candidatus Accumulibacter</taxon>
    </lineage>
</organism>
<evidence type="ECO:0000259" key="1">
    <source>
        <dbReference type="Pfam" id="PF13640"/>
    </source>
</evidence>
<dbReference type="InterPro" id="IPR044862">
    <property type="entry name" value="Pro_4_hyd_alph_FE2OG_OXY"/>
</dbReference>
<keyword evidence="3" id="KW-1185">Reference proteome</keyword>
<dbReference type="RefSeq" id="WP_034953393.1">
    <property type="nucleotide sequence ID" value="NZ_JDST02000123.1"/>
</dbReference>
<dbReference type="Pfam" id="PF13640">
    <property type="entry name" value="2OG-FeII_Oxy_3"/>
    <property type="match status" value="1"/>
</dbReference>
<comment type="caution">
    <text evidence="2">The sequence shown here is derived from an EMBL/GenBank/DDBJ whole genome shotgun (WGS) entry which is preliminary data.</text>
</comment>
<proteinExistence type="predicted"/>
<dbReference type="PANTHER" id="PTHR33099:SF7">
    <property type="entry name" value="MYND-TYPE DOMAIN-CONTAINING PROTEIN"/>
    <property type="match status" value="1"/>
</dbReference>
<evidence type="ECO:0000313" key="3">
    <source>
        <dbReference type="Proteomes" id="UP000021315"/>
    </source>
</evidence>
<feature type="domain" description="Prolyl 4-hydroxylase alpha subunit Fe(2+) 2OG dioxygenase" evidence="1">
    <location>
        <begin position="121"/>
        <end position="205"/>
    </location>
</feature>
<accession>A0A080M0V2</accession>
<sequence length="777" mass="84717">MSDLSLALACILQSVLRPGDFHATGRIDIFTPQLEVTGVGPVALPLLPAQAEQLVAVAEHAPYGRGADTLIDTRVRRTWQIGADRVRIGGRHWAQSLATIVARSSSGLGVSEPVAAELYKMLIYDAGSFFVRHRDTEKAPGMFATLVLVLPSLHTGGELLIRHRDREVCLDLACEDASEVAFAAFYADCWHEVRPISSGYRLVLIYNLIRQGPGKLPEPPAYDAEEDRVTDLLGRWASELAATMPDTPRDCPDKLIYPLEHAYTPAEIGFSSLKNADAAVATVLVAAARRANCELHLARLTIEESGSAEYSYSGSRRGRYSEPDDDDFEIGEIDDRSLTLSEWQTPDGSRPELADLPFSEEELCPPDALDDEEPDDQQFFEATGNAGASFERTYHRAALVVWPHVGKLGVIAAAGCAVFLPYLAGLARRWAESGDDPAAIEWQQAHHLARLVIENAVNWPIPSWPSTSSTGRSATLLATLNRLQDTENIALLLASLTAQGYYDSLDNEALANAADLLPRAQAAELIERIIARNAPNQPSACAELLERIAAQFSAGPTAGRCDRLLEPAATALLAALPGDPALPRKPETWSRPFAVTPALVVDLLTALRHLGALALAERAVDHLLAWPDTFAIDAILVPAALRLVEQGGDAPDWPPTRRLAAACLNHLDQRIAEPLAAPTDFSRPSRIACQCNPCAELSAFLADPVRKVWTFKAAEVHRSHVESSIRNHDCDLNLETDRRGRPYALVCTKNQASYLRRVAQRKKDLEDQARLTMAHAA</sequence>
<gene>
    <name evidence="2" type="ORF">AW06_004188</name>
</gene>
<dbReference type="PANTHER" id="PTHR33099">
    <property type="entry name" value="FE2OG DIOXYGENASE DOMAIN-CONTAINING PROTEIN"/>
    <property type="match status" value="1"/>
</dbReference>
<dbReference type="Gene3D" id="2.60.120.620">
    <property type="entry name" value="q2cbj1_9rhob like domain"/>
    <property type="match status" value="1"/>
</dbReference>
<protein>
    <recommendedName>
        <fullName evidence="1">Prolyl 4-hydroxylase alpha subunit Fe(2+) 2OG dioxygenase domain-containing protein</fullName>
    </recommendedName>
</protein>